<comment type="caution">
    <text evidence="2">The sequence shown here is derived from an EMBL/GenBank/DDBJ whole genome shotgun (WGS) entry which is preliminary data.</text>
</comment>
<dbReference type="OrthoDB" id="517720at2"/>
<dbReference type="EMBL" id="RSCL01000013">
    <property type="protein sequence ID" value="RUT03488.1"/>
    <property type="molecule type" value="Genomic_DNA"/>
</dbReference>
<accession>A0A433VBN8</accession>
<reference evidence="2" key="1">
    <citation type="submission" date="2018-12" db="EMBL/GenBank/DDBJ databases">
        <authorList>
            <person name="Will S."/>
            <person name="Neumann-Schaal M."/>
            <person name="Henke P."/>
        </authorList>
    </citation>
    <scope>NUCLEOTIDE SEQUENCE</scope>
    <source>
        <strain evidence="2">PCC 7102</strain>
    </source>
</reference>
<feature type="region of interest" description="Disordered" evidence="1">
    <location>
        <begin position="256"/>
        <end position="276"/>
    </location>
</feature>
<evidence type="ECO:0000313" key="3">
    <source>
        <dbReference type="Proteomes" id="UP000271624"/>
    </source>
</evidence>
<proteinExistence type="predicted"/>
<sequence length="418" mass="48252">MMTQFQGFSTTSLDELVISSAQFSDFMTNADDCPHPFCALYTSTVRVIHYAFWLAKQKATLARKEYKELLKKLGWEGEEKRYLKLEAAFNNFLPYELAQVELHTLFQIAGNLKKYSSVISQMKTLATITQDKVRGYLKQCRKPRAKREETEEDTSTIWQLIDGKRACQIGPIYDQPIGVILEFMMNAESRTAQAIISDAVVIRYESKYQFLQEASSVSDNVTQELEVTEYSAPNNEVETAPVNLYESWDADQVTAEPDLTESETSDYSHECDEDEHVQGAWSFEPEEKDDSIDDYEFLTSSVEVEVNQLASVDLLIQIFQTANSWEEISKALRAYEDCKQAAWKALTRTERERVMEITPCTIKRLSHAKREGLIADFRELGSGVYEIRYNGSLLWETVFEYRMEEFFAQLLRVFQKLD</sequence>
<keyword evidence="3" id="KW-1185">Reference proteome</keyword>
<evidence type="ECO:0000313" key="2">
    <source>
        <dbReference type="EMBL" id="RUT03488.1"/>
    </source>
</evidence>
<evidence type="ECO:0000256" key="1">
    <source>
        <dbReference type="SAM" id="MobiDB-lite"/>
    </source>
</evidence>
<dbReference type="RefSeq" id="WP_127083447.1">
    <property type="nucleotide sequence ID" value="NZ_RSCL01000013.1"/>
</dbReference>
<dbReference type="AlphaFoldDB" id="A0A433VBN8"/>
<protein>
    <submittedName>
        <fullName evidence="2">Uncharacterized protein</fullName>
    </submittedName>
</protein>
<dbReference type="Proteomes" id="UP000271624">
    <property type="component" value="Unassembled WGS sequence"/>
</dbReference>
<organism evidence="2 3">
    <name type="scientific">Dulcicalothrix desertica PCC 7102</name>
    <dbReference type="NCBI Taxonomy" id="232991"/>
    <lineage>
        <taxon>Bacteria</taxon>
        <taxon>Bacillati</taxon>
        <taxon>Cyanobacteriota</taxon>
        <taxon>Cyanophyceae</taxon>
        <taxon>Nostocales</taxon>
        <taxon>Calotrichaceae</taxon>
        <taxon>Dulcicalothrix</taxon>
    </lineage>
</organism>
<name>A0A433VBN8_9CYAN</name>
<reference evidence="2" key="2">
    <citation type="journal article" date="2019" name="Genome Biol. Evol.">
        <title>Day and night: Metabolic profiles and evolutionary relationships of six axenic non-marine cyanobacteria.</title>
        <authorList>
            <person name="Will S.E."/>
            <person name="Henke P."/>
            <person name="Boedeker C."/>
            <person name="Huang S."/>
            <person name="Brinkmann H."/>
            <person name="Rohde M."/>
            <person name="Jarek M."/>
            <person name="Friedl T."/>
            <person name="Seufert S."/>
            <person name="Schumacher M."/>
            <person name="Overmann J."/>
            <person name="Neumann-Schaal M."/>
            <person name="Petersen J."/>
        </authorList>
    </citation>
    <scope>NUCLEOTIDE SEQUENCE [LARGE SCALE GENOMIC DNA]</scope>
    <source>
        <strain evidence="2">PCC 7102</strain>
    </source>
</reference>
<gene>
    <name evidence="2" type="ORF">DSM106972_051270</name>
</gene>